<dbReference type="AlphaFoldDB" id="A0A7C4L0A9"/>
<protein>
    <recommendedName>
        <fullName evidence="2">4-vinyl reductase 4VR domain-containing protein</fullName>
    </recommendedName>
</protein>
<proteinExistence type="predicted"/>
<dbReference type="EMBL" id="DSXR01000027">
    <property type="protein sequence ID" value="HGS86361.1"/>
    <property type="molecule type" value="Genomic_DNA"/>
</dbReference>
<accession>A0A7C4L0A9</accession>
<sequence length="190" mass="21063">MKSTPTLKYSPALNEQILEGLTEILGETRFENLMASLPVEQSPLGLENLGDALGAAYGSQSAAGILVRAGRAAFSRILTQFSAELGFEDLDFRLLAPRRKMYTALTKLADWLNRQGAGEFEVRVEQGCWQWSHRTGFEVQGESNVGLVCAFLLGMLQELTYWVSSGRVHLIREKPNSNGCLLEIEQKPLD</sequence>
<gene>
    <name evidence="1" type="ORF">ENT17_01965</name>
</gene>
<evidence type="ECO:0000313" key="1">
    <source>
        <dbReference type="EMBL" id="HGS86361.1"/>
    </source>
</evidence>
<comment type="caution">
    <text evidence="1">The sequence shown here is derived from an EMBL/GenBank/DDBJ whole genome shotgun (WGS) entry which is preliminary data.</text>
</comment>
<evidence type="ECO:0008006" key="2">
    <source>
        <dbReference type="Google" id="ProtNLM"/>
    </source>
</evidence>
<name>A0A7C4L0A9_9CHLR</name>
<reference evidence="1" key="1">
    <citation type="journal article" date="2020" name="mSystems">
        <title>Genome- and Community-Level Interaction Insights into Carbon Utilization and Element Cycling Functions of Hydrothermarchaeota in Hydrothermal Sediment.</title>
        <authorList>
            <person name="Zhou Z."/>
            <person name="Liu Y."/>
            <person name="Xu W."/>
            <person name="Pan J."/>
            <person name="Luo Z.H."/>
            <person name="Li M."/>
        </authorList>
    </citation>
    <scope>NUCLEOTIDE SEQUENCE [LARGE SCALE GENOMIC DNA]</scope>
    <source>
        <strain evidence="1">SpSt-556</strain>
    </source>
</reference>
<organism evidence="1">
    <name type="scientific">Bellilinea caldifistulae</name>
    <dbReference type="NCBI Taxonomy" id="360411"/>
    <lineage>
        <taxon>Bacteria</taxon>
        <taxon>Bacillati</taxon>
        <taxon>Chloroflexota</taxon>
        <taxon>Anaerolineae</taxon>
        <taxon>Anaerolineales</taxon>
        <taxon>Anaerolineaceae</taxon>
        <taxon>Bellilinea</taxon>
    </lineage>
</organism>